<evidence type="ECO:0000313" key="3">
    <source>
        <dbReference type="Proteomes" id="UP001576784"/>
    </source>
</evidence>
<keyword evidence="1" id="KW-0472">Membrane</keyword>
<organism evidence="2 3">
    <name type="scientific">Floridaenema flaviceps BLCC-F50</name>
    <dbReference type="NCBI Taxonomy" id="3153642"/>
    <lineage>
        <taxon>Bacteria</taxon>
        <taxon>Bacillati</taxon>
        <taxon>Cyanobacteriota</taxon>
        <taxon>Cyanophyceae</taxon>
        <taxon>Oscillatoriophycideae</taxon>
        <taxon>Aerosakkonematales</taxon>
        <taxon>Aerosakkonemataceae</taxon>
        <taxon>Floridanema</taxon>
        <taxon>Floridanema flaviceps</taxon>
    </lineage>
</organism>
<feature type="transmembrane region" description="Helical" evidence="1">
    <location>
        <begin position="118"/>
        <end position="141"/>
    </location>
</feature>
<evidence type="ECO:0000256" key="1">
    <source>
        <dbReference type="SAM" id="Phobius"/>
    </source>
</evidence>
<proteinExistence type="predicted"/>
<accession>A0ABV4Y1Y6</accession>
<name>A0ABV4Y1Y6_9CYAN</name>
<evidence type="ECO:0008006" key="4">
    <source>
        <dbReference type="Google" id="ProtNLM"/>
    </source>
</evidence>
<comment type="caution">
    <text evidence="2">The sequence shown here is derived from an EMBL/GenBank/DDBJ whole genome shotgun (WGS) entry which is preliminary data.</text>
</comment>
<dbReference type="Proteomes" id="UP001576784">
    <property type="component" value="Unassembled WGS sequence"/>
</dbReference>
<dbReference type="EMBL" id="JBHFNR010000264">
    <property type="protein sequence ID" value="MFB2897740.1"/>
    <property type="molecule type" value="Genomic_DNA"/>
</dbReference>
<keyword evidence="1" id="KW-1133">Transmembrane helix</keyword>
<feature type="transmembrane region" description="Helical" evidence="1">
    <location>
        <begin position="74"/>
        <end position="91"/>
    </location>
</feature>
<keyword evidence="1" id="KW-0812">Transmembrane</keyword>
<reference evidence="2 3" key="1">
    <citation type="submission" date="2024-09" db="EMBL/GenBank/DDBJ databases">
        <title>Floridaenema gen nov. (Aerosakkonemataceae, Aerosakkonematales ord. nov., Cyanobacteria) from benthic tropical and subtropical fresh waters, with the description of four new species.</title>
        <authorList>
            <person name="Moretto J.A."/>
            <person name="Berthold D.E."/>
            <person name="Lefler F.W."/>
            <person name="Huang I.-S."/>
            <person name="Laughinghouse H. IV."/>
        </authorList>
    </citation>
    <scope>NUCLEOTIDE SEQUENCE [LARGE SCALE GENOMIC DNA]</scope>
    <source>
        <strain evidence="2 3">BLCC-F50</strain>
    </source>
</reference>
<keyword evidence="3" id="KW-1185">Reference proteome</keyword>
<dbReference type="RefSeq" id="WP_413267351.1">
    <property type="nucleotide sequence ID" value="NZ_JBHFNR010000264.1"/>
</dbReference>
<evidence type="ECO:0000313" key="2">
    <source>
        <dbReference type="EMBL" id="MFB2897740.1"/>
    </source>
</evidence>
<gene>
    <name evidence="2" type="ORF">ACE1CI_32895</name>
</gene>
<protein>
    <recommendedName>
        <fullName evidence="4">CRISPR-associated protein</fullName>
    </recommendedName>
</protein>
<sequence length="322" mass="36464">MNNKPGSKRLGLRMQQKAIAIRTRLQPLGKRGLQIARSIPYLAIKLVSHFTKAISNQTINFIESLQLGRIFRRLGLPVWTLLGIGFAGWWFDNAGALIESLIQYLLYFLKIQQNTPDFVAYLPKVLMFLIPCIAVIGIGMWQSYGRKIISRGISGELRKPEGKKGLILLVSNPDSAKFAIDYHYIEKGTLEKVWLIPSNDTEKDKFGEPSISKVDPIEDYCKELKTNYGRPLEVIVHRKGVCPGDAQDTFDYVNRVYRQSGYAEHELIADFTGGTKPMSVGMIMACLKRDRELEYVSFVFASKQSFGPFLIDYQHSAFDLIG</sequence>